<keyword evidence="4" id="KW-1185">Reference proteome</keyword>
<sequence>MPTDPPAERPPEPSRPLRVGILGLFHESNTFATHPATLAAFRGYEWFEGDALRAAMVDNHDEVGGMLGGLDEAEGVEAVPLLWAAALPAGEIEPEAEAALWAAAERQLDAAGALDAVLAVPHGAAVGRTHRDFDGWWLTRLREKLGRGVPIVATLDPHANVSAAMVEAADALLAYRTNPHVDQRAIGGRAARLILRTLRGEVRPATAWVPLPLLLDIERQLTDEPPCRDWLAEGDRLGGGTGVLETSLILGYPFADVPELGAGVLVVTDADQRDPDPIAAGWARRIWADREQARPRLLPVEEAAAAAASATGTSGLLDMGDNVGGGSYGDQTALAHALLAAGATPLFVSLRDPEAQAAARAAGVGGRVDLLAGGRHEPALCGPPLRVSGEVVKLTDGAWTDPQPLHGGRVRYAEGPLAHVRLDDGSVVQLGGVAIFPASLGQITHAGLDPAGFRAIVIKGVHAPVAAYRDAVTRLVRVDSPGPTSANALTREYRHRPRPMFPFEEDAAFPVAAAAAG</sequence>
<dbReference type="PATRIC" id="fig|1142394.8.peg.913"/>
<evidence type="ECO:0000259" key="1">
    <source>
        <dbReference type="Pfam" id="PF07171"/>
    </source>
</evidence>
<evidence type="ECO:0000313" key="3">
    <source>
        <dbReference type="EMBL" id="BAM03040.1"/>
    </source>
</evidence>
<dbReference type="InterPro" id="IPR015995">
    <property type="entry name" value="MlrC_N"/>
</dbReference>
<gene>
    <name evidence="3" type="ordered locus">PSMK_08810</name>
</gene>
<dbReference type="HOGENOM" id="CLU_028172_1_0_0"/>
<feature type="domain" description="Microcystin LR degradation protein MlrC C-terminal" evidence="1">
    <location>
        <begin position="316"/>
        <end position="495"/>
    </location>
</feature>
<evidence type="ECO:0008006" key="5">
    <source>
        <dbReference type="Google" id="ProtNLM"/>
    </source>
</evidence>
<dbReference type="EMBL" id="AP012338">
    <property type="protein sequence ID" value="BAM03040.1"/>
    <property type="molecule type" value="Genomic_DNA"/>
</dbReference>
<dbReference type="eggNOG" id="COG5476">
    <property type="taxonomic scope" value="Bacteria"/>
</dbReference>
<feature type="domain" description="Microcystin LR degradation protein MlrC N-terminal" evidence="2">
    <location>
        <begin position="18"/>
        <end position="307"/>
    </location>
</feature>
<protein>
    <recommendedName>
        <fullName evidence="5">Microcystin degradation protein MlrC</fullName>
    </recommendedName>
</protein>
<dbReference type="KEGG" id="phm:PSMK_08810"/>
<evidence type="ECO:0000259" key="2">
    <source>
        <dbReference type="Pfam" id="PF07364"/>
    </source>
</evidence>
<dbReference type="OrthoDB" id="9815420at2"/>
<dbReference type="STRING" id="1142394.PSMK_08810"/>
<dbReference type="Proteomes" id="UP000007881">
    <property type="component" value="Chromosome"/>
</dbReference>
<proteinExistence type="predicted"/>
<evidence type="ECO:0000313" key="4">
    <source>
        <dbReference type="Proteomes" id="UP000007881"/>
    </source>
</evidence>
<organism evidence="3 4">
    <name type="scientific">Phycisphaera mikurensis (strain NBRC 102666 / KCTC 22515 / FYK2301M01)</name>
    <dbReference type="NCBI Taxonomy" id="1142394"/>
    <lineage>
        <taxon>Bacteria</taxon>
        <taxon>Pseudomonadati</taxon>
        <taxon>Planctomycetota</taxon>
        <taxon>Phycisphaerae</taxon>
        <taxon>Phycisphaerales</taxon>
        <taxon>Phycisphaeraceae</taxon>
        <taxon>Phycisphaera</taxon>
    </lineage>
</organism>
<name>I0ICQ2_PHYMF</name>
<accession>I0ICQ2</accession>
<dbReference type="InterPro" id="IPR010799">
    <property type="entry name" value="MlrC_C"/>
</dbReference>
<dbReference type="AlphaFoldDB" id="I0ICQ2"/>
<dbReference type="RefSeq" id="WP_014436260.1">
    <property type="nucleotide sequence ID" value="NC_017080.1"/>
</dbReference>
<dbReference type="Pfam" id="PF07171">
    <property type="entry name" value="MlrC_C"/>
    <property type="match status" value="1"/>
</dbReference>
<dbReference type="Pfam" id="PF07364">
    <property type="entry name" value="DUF1485"/>
    <property type="match status" value="1"/>
</dbReference>
<reference evidence="3 4" key="1">
    <citation type="submission" date="2012-02" db="EMBL/GenBank/DDBJ databases">
        <title>Complete genome sequence of Phycisphaera mikurensis NBRC 102666.</title>
        <authorList>
            <person name="Ankai A."/>
            <person name="Hosoyama A."/>
            <person name="Terui Y."/>
            <person name="Sekine M."/>
            <person name="Fukai R."/>
            <person name="Kato Y."/>
            <person name="Nakamura S."/>
            <person name="Yamada-Narita S."/>
            <person name="Kawakoshi A."/>
            <person name="Fukunaga Y."/>
            <person name="Yamazaki S."/>
            <person name="Fujita N."/>
        </authorList>
    </citation>
    <scope>NUCLEOTIDE SEQUENCE [LARGE SCALE GENOMIC DNA]</scope>
    <source>
        <strain evidence="4">NBRC 102666 / KCTC 22515 / FYK2301M01</strain>
    </source>
</reference>